<proteinExistence type="predicted"/>
<evidence type="ECO:0000256" key="4">
    <source>
        <dbReference type="ARBA" id="ARBA00022692"/>
    </source>
</evidence>
<dbReference type="SUPFAM" id="SSF103473">
    <property type="entry name" value="MFS general substrate transporter"/>
    <property type="match status" value="1"/>
</dbReference>
<keyword evidence="6 7" id="KW-0472">Membrane</keyword>
<dbReference type="PANTHER" id="PTHR23521">
    <property type="entry name" value="TRANSPORTER MFS SUPERFAMILY"/>
    <property type="match status" value="1"/>
</dbReference>
<dbReference type="GO" id="GO:0005886">
    <property type="term" value="C:plasma membrane"/>
    <property type="evidence" value="ECO:0007669"/>
    <property type="project" value="UniProtKB-SubCell"/>
</dbReference>
<feature type="transmembrane region" description="Helical" evidence="7">
    <location>
        <begin position="136"/>
        <end position="159"/>
    </location>
</feature>
<comment type="subcellular location">
    <subcellularLocation>
        <location evidence="1">Cell membrane</location>
        <topology evidence="1">Multi-pass membrane protein</topology>
    </subcellularLocation>
</comment>
<evidence type="ECO:0000256" key="5">
    <source>
        <dbReference type="ARBA" id="ARBA00022989"/>
    </source>
</evidence>
<dbReference type="Pfam" id="PF07690">
    <property type="entry name" value="MFS_1"/>
    <property type="match status" value="1"/>
</dbReference>
<gene>
    <name evidence="9" type="ORF">VCO01S_20910</name>
</gene>
<evidence type="ECO:0000256" key="2">
    <source>
        <dbReference type="ARBA" id="ARBA00022448"/>
    </source>
</evidence>
<dbReference type="InterPro" id="IPR011701">
    <property type="entry name" value="MFS"/>
</dbReference>
<feature type="transmembrane region" description="Helical" evidence="7">
    <location>
        <begin position="206"/>
        <end position="227"/>
    </location>
</feature>
<dbReference type="InterPro" id="IPR020846">
    <property type="entry name" value="MFS_dom"/>
</dbReference>
<feature type="transmembrane region" description="Helical" evidence="7">
    <location>
        <begin position="47"/>
        <end position="66"/>
    </location>
</feature>
<keyword evidence="2" id="KW-0813">Transport</keyword>
<feature type="transmembrane region" description="Helical" evidence="7">
    <location>
        <begin position="165"/>
        <end position="185"/>
    </location>
</feature>
<keyword evidence="5 7" id="KW-1133">Transmembrane helix</keyword>
<dbReference type="Gene3D" id="1.20.1250.20">
    <property type="entry name" value="MFS general substrate transporter like domains"/>
    <property type="match status" value="1"/>
</dbReference>
<feature type="transmembrane region" description="Helical" evidence="7">
    <location>
        <begin position="323"/>
        <end position="344"/>
    </location>
</feature>
<evidence type="ECO:0000313" key="9">
    <source>
        <dbReference type="EMBL" id="GEA60898.1"/>
    </source>
</evidence>
<evidence type="ECO:0000256" key="7">
    <source>
        <dbReference type="SAM" id="Phobius"/>
    </source>
</evidence>
<feature type="transmembrane region" description="Helical" evidence="7">
    <location>
        <begin position="239"/>
        <end position="257"/>
    </location>
</feature>
<dbReference type="OrthoDB" id="9810614at2"/>
<dbReference type="InterPro" id="IPR047200">
    <property type="entry name" value="MFS_YcaD-like"/>
</dbReference>
<dbReference type="PROSITE" id="PS50850">
    <property type="entry name" value="MFS"/>
    <property type="match status" value="1"/>
</dbReference>
<feature type="transmembrane region" description="Helical" evidence="7">
    <location>
        <begin position="12"/>
        <end position="35"/>
    </location>
</feature>
<dbReference type="RefSeq" id="WP_141271301.1">
    <property type="nucleotide sequence ID" value="NZ_BJLH01000009.1"/>
</dbReference>
<dbReference type="PANTHER" id="PTHR23521:SF2">
    <property type="entry name" value="TRANSPORTER MFS SUPERFAMILY"/>
    <property type="match status" value="1"/>
</dbReference>
<dbReference type="Proteomes" id="UP000318242">
    <property type="component" value="Unassembled WGS sequence"/>
</dbReference>
<feature type="transmembrane region" description="Helical" evidence="7">
    <location>
        <begin position="269"/>
        <end position="286"/>
    </location>
</feature>
<sequence length="385" mass="41026">MEKALLPEGVSRITVPVIALTFYAVASGYLMSVIPLMLSRFSIPMHYASWLASAFYAGLLFGAVIVERIIHKVGHRRAFIGCLVTFALTVIALPMFTNGLVWLVARFIAGVAVAGIFVIVESWLMSGDEESRMKRLSLYMLSLYGGSAFGQLGIGVFGVDGVTPFVAIVSPIVVAVLVLKFVACTQPNSEESAALSIKQISRLNHAAIIGCVVSGLTLGAIYGLMPLELTNRKIDHTDIGSLMALVILGGMLVQPLVSQLNKFMSRIMLMALLCMLGMFAIGLTFVSSSVALLAGSLFLLGMATFGIYPVAINLGCEKLDERFIVSATQVMLFSYSIGSVAGPVVADGFLSQVHGLLGYLFAALLATCIYMLVAASKTKQQMVVG</sequence>
<protein>
    <submittedName>
        <fullName evidence="9">MFS transporter</fullName>
    </submittedName>
</protein>
<dbReference type="InterPro" id="IPR036259">
    <property type="entry name" value="MFS_trans_sf"/>
</dbReference>
<name>A0A4Y3IPX8_9VIBR</name>
<organism evidence="9 10">
    <name type="scientific">Vibrio comitans NBRC 102076</name>
    <dbReference type="NCBI Taxonomy" id="1219078"/>
    <lineage>
        <taxon>Bacteria</taxon>
        <taxon>Pseudomonadati</taxon>
        <taxon>Pseudomonadota</taxon>
        <taxon>Gammaproteobacteria</taxon>
        <taxon>Vibrionales</taxon>
        <taxon>Vibrionaceae</taxon>
        <taxon>Vibrio</taxon>
    </lineage>
</organism>
<dbReference type="EMBL" id="BJLH01000009">
    <property type="protein sequence ID" value="GEA60898.1"/>
    <property type="molecule type" value="Genomic_DNA"/>
</dbReference>
<keyword evidence="10" id="KW-1185">Reference proteome</keyword>
<dbReference type="AlphaFoldDB" id="A0A4Y3IPX8"/>
<feature type="transmembrane region" description="Helical" evidence="7">
    <location>
        <begin position="103"/>
        <end position="124"/>
    </location>
</feature>
<evidence type="ECO:0000256" key="1">
    <source>
        <dbReference type="ARBA" id="ARBA00004651"/>
    </source>
</evidence>
<keyword evidence="3" id="KW-1003">Cell membrane</keyword>
<evidence type="ECO:0000256" key="6">
    <source>
        <dbReference type="ARBA" id="ARBA00023136"/>
    </source>
</evidence>
<feature type="transmembrane region" description="Helical" evidence="7">
    <location>
        <begin position="356"/>
        <end position="375"/>
    </location>
</feature>
<evidence type="ECO:0000256" key="3">
    <source>
        <dbReference type="ARBA" id="ARBA00022475"/>
    </source>
</evidence>
<dbReference type="CDD" id="cd17477">
    <property type="entry name" value="MFS_YcaD_like"/>
    <property type="match status" value="1"/>
</dbReference>
<feature type="transmembrane region" description="Helical" evidence="7">
    <location>
        <begin position="292"/>
        <end position="311"/>
    </location>
</feature>
<dbReference type="GO" id="GO:0022857">
    <property type="term" value="F:transmembrane transporter activity"/>
    <property type="evidence" value="ECO:0007669"/>
    <property type="project" value="InterPro"/>
</dbReference>
<comment type="caution">
    <text evidence="9">The sequence shown here is derived from an EMBL/GenBank/DDBJ whole genome shotgun (WGS) entry which is preliminary data.</text>
</comment>
<feature type="domain" description="Major facilitator superfamily (MFS) profile" evidence="8">
    <location>
        <begin position="12"/>
        <end position="379"/>
    </location>
</feature>
<evidence type="ECO:0000313" key="10">
    <source>
        <dbReference type="Proteomes" id="UP000318242"/>
    </source>
</evidence>
<evidence type="ECO:0000259" key="8">
    <source>
        <dbReference type="PROSITE" id="PS50850"/>
    </source>
</evidence>
<feature type="transmembrane region" description="Helical" evidence="7">
    <location>
        <begin position="78"/>
        <end position="97"/>
    </location>
</feature>
<keyword evidence="4 7" id="KW-0812">Transmembrane</keyword>
<reference evidence="9 10" key="1">
    <citation type="submission" date="2019-06" db="EMBL/GenBank/DDBJ databases">
        <title>Whole genome shotgun sequence of Vibrio comitans NBRC 102076.</title>
        <authorList>
            <person name="Hosoyama A."/>
            <person name="Uohara A."/>
            <person name="Ohji S."/>
            <person name="Ichikawa N."/>
        </authorList>
    </citation>
    <scope>NUCLEOTIDE SEQUENCE [LARGE SCALE GENOMIC DNA]</scope>
    <source>
        <strain evidence="9 10">NBRC 102076</strain>
    </source>
</reference>
<accession>A0A4Y3IPX8</accession>